<dbReference type="AlphaFoldDB" id="A0A2T0TGQ3"/>
<dbReference type="RefSeq" id="WP_146174683.1">
    <property type="nucleotide sequence ID" value="NZ_PVTF01000002.1"/>
</dbReference>
<dbReference type="Gene3D" id="3.40.50.300">
    <property type="entry name" value="P-loop containing nucleotide triphosphate hydrolases"/>
    <property type="match status" value="1"/>
</dbReference>
<evidence type="ECO:0000313" key="2">
    <source>
        <dbReference type="Proteomes" id="UP000239494"/>
    </source>
</evidence>
<reference evidence="1 2" key="1">
    <citation type="submission" date="2018-03" db="EMBL/GenBank/DDBJ databases">
        <title>Genomic Encyclopedia of Archaeal and Bacterial Type Strains, Phase II (KMG-II): from individual species to whole genera.</title>
        <authorList>
            <person name="Goeker M."/>
        </authorList>
    </citation>
    <scope>NUCLEOTIDE SEQUENCE [LARGE SCALE GENOMIC DNA]</scope>
    <source>
        <strain evidence="1 2">DSM 44720</strain>
    </source>
</reference>
<protein>
    <recommendedName>
        <fullName evidence="3">Sulfotransferase family protein</fullName>
    </recommendedName>
</protein>
<comment type="caution">
    <text evidence="1">The sequence shown here is derived from an EMBL/GenBank/DDBJ whole genome shotgun (WGS) entry which is preliminary data.</text>
</comment>
<gene>
    <name evidence="1" type="ORF">CLV43_102370</name>
</gene>
<dbReference type="Proteomes" id="UP000239494">
    <property type="component" value="Unassembled WGS sequence"/>
</dbReference>
<keyword evidence="2" id="KW-1185">Reference proteome</keyword>
<dbReference type="PANTHER" id="PTHR48419">
    <property type="entry name" value="SULFOTRANSFERASE DOMAIN-CONTAINING PROTEIN"/>
    <property type="match status" value="1"/>
</dbReference>
<evidence type="ECO:0008006" key="3">
    <source>
        <dbReference type="Google" id="ProtNLM"/>
    </source>
</evidence>
<sequence length="286" mass="31329">MEAELANAYRTRVVLVSPPRTGSTAVARLLWQHSMITHHCHEPFEACYWGDGGTASVESCLRQPMVVDTGERVALADVAPGSGLLVKEMSFQLSAAQFEQLTRIATAPPVFVMSDPRLSTTSRLRIVRELSGTSTFPPFESGWQSLHEQLEFCRRRDIPYVLVDSDDLRADPTGMTTALTAAVGLPPADGLEEWVPRPGLQLCSPEVGALMSEVRRSDDPFYRKVLGSTGIQPRGDVDWDREDAAISAAGLADDVAKWLDRYQEMRADPALVAGPRGKQENNAHAV</sequence>
<dbReference type="InterPro" id="IPR027417">
    <property type="entry name" value="P-loop_NTPase"/>
</dbReference>
<evidence type="ECO:0000313" key="1">
    <source>
        <dbReference type="EMBL" id="PRY44805.1"/>
    </source>
</evidence>
<dbReference type="OrthoDB" id="4079716at2"/>
<dbReference type="PANTHER" id="PTHR48419:SF1">
    <property type="entry name" value="SULFOTRANSFERASE DOMAIN-CONTAINING PROTEIN"/>
    <property type="match status" value="1"/>
</dbReference>
<organism evidence="1 2">
    <name type="scientific">Umezawaea tangerina</name>
    <dbReference type="NCBI Taxonomy" id="84725"/>
    <lineage>
        <taxon>Bacteria</taxon>
        <taxon>Bacillati</taxon>
        <taxon>Actinomycetota</taxon>
        <taxon>Actinomycetes</taxon>
        <taxon>Pseudonocardiales</taxon>
        <taxon>Pseudonocardiaceae</taxon>
        <taxon>Umezawaea</taxon>
    </lineage>
</organism>
<name>A0A2T0TGQ3_9PSEU</name>
<accession>A0A2T0TGQ3</accession>
<dbReference type="EMBL" id="PVTF01000002">
    <property type="protein sequence ID" value="PRY44805.1"/>
    <property type="molecule type" value="Genomic_DNA"/>
</dbReference>
<dbReference type="SUPFAM" id="SSF52540">
    <property type="entry name" value="P-loop containing nucleoside triphosphate hydrolases"/>
    <property type="match status" value="1"/>
</dbReference>
<dbReference type="InterPro" id="IPR053226">
    <property type="entry name" value="Pyrrolopyrazine_biosynth_F"/>
</dbReference>
<proteinExistence type="predicted"/>